<evidence type="ECO:0000313" key="4">
    <source>
        <dbReference type="Proteomes" id="UP000639772"/>
    </source>
</evidence>
<dbReference type="AlphaFoldDB" id="A0A835U5D6"/>
<sequence>MLDLEETPNAFASRVDKVAKCICNFGAVYQNLPANGTSQAEKKEGSAVGYMLAQLNSNDH</sequence>
<name>A0A835U5D6_VANPL</name>
<proteinExistence type="predicted"/>
<dbReference type="Proteomes" id="UP000636800">
    <property type="component" value="Unassembled WGS sequence"/>
</dbReference>
<dbReference type="EMBL" id="JADCNM010000550">
    <property type="protein sequence ID" value="KAG0446726.1"/>
    <property type="molecule type" value="Genomic_DNA"/>
</dbReference>
<evidence type="ECO:0000313" key="3">
    <source>
        <dbReference type="Proteomes" id="UP000636800"/>
    </source>
</evidence>
<keyword evidence="3" id="KW-1185">Reference proteome</keyword>
<gene>
    <name evidence="2" type="ORF">HPP92_028682</name>
    <name evidence="1" type="ORF">HPP92_028696</name>
</gene>
<evidence type="ECO:0000313" key="1">
    <source>
        <dbReference type="EMBL" id="KAG0446726.1"/>
    </source>
</evidence>
<evidence type="ECO:0000313" key="2">
    <source>
        <dbReference type="EMBL" id="KAG0446774.1"/>
    </source>
</evidence>
<protein>
    <submittedName>
        <fullName evidence="1">Uncharacterized protein</fullName>
    </submittedName>
</protein>
<accession>A0A835U5D6</accession>
<dbReference type="Proteomes" id="UP000639772">
    <property type="component" value="Unassembled WGS sequence"/>
</dbReference>
<reference evidence="3 4" key="1">
    <citation type="journal article" date="2020" name="Nat. Food">
        <title>A phased Vanilla planifolia genome enables genetic improvement of flavour and production.</title>
        <authorList>
            <person name="Hasing T."/>
            <person name="Tang H."/>
            <person name="Brym M."/>
            <person name="Khazi F."/>
            <person name="Huang T."/>
            <person name="Chambers A.H."/>
        </authorList>
    </citation>
    <scope>NUCLEOTIDE SEQUENCE [LARGE SCALE GENOMIC DNA]</scope>
    <source>
        <tissue evidence="1">Leaf</tissue>
    </source>
</reference>
<organism evidence="1 4">
    <name type="scientific">Vanilla planifolia</name>
    <name type="common">Vanilla</name>
    <dbReference type="NCBI Taxonomy" id="51239"/>
    <lineage>
        <taxon>Eukaryota</taxon>
        <taxon>Viridiplantae</taxon>
        <taxon>Streptophyta</taxon>
        <taxon>Embryophyta</taxon>
        <taxon>Tracheophyta</taxon>
        <taxon>Spermatophyta</taxon>
        <taxon>Magnoliopsida</taxon>
        <taxon>Liliopsida</taxon>
        <taxon>Asparagales</taxon>
        <taxon>Orchidaceae</taxon>
        <taxon>Vanilloideae</taxon>
        <taxon>Vanilleae</taxon>
        <taxon>Vanilla</taxon>
    </lineage>
</organism>
<comment type="caution">
    <text evidence="1">The sequence shown here is derived from an EMBL/GenBank/DDBJ whole genome shotgun (WGS) entry which is preliminary data.</text>
</comment>
<dbReference type="EMBL" id="JADCNL010000549">
    <property type="protein sequence ID" value="KAG0446774.1"/>
    <property type="molecule type" value="Genomic_DNA"/>
</dbReference>